<sequence>QATARTAGGWLRGRELAVLHPDDRYVQTRIAVPGRYVRDVPVEFSDGQRRTYQVVDLAAIVADGPRIRTYANGNLRLETSGRRDPMASTAPTRNDPPAYQERPDRTGQTGPQPTREPVRLTPQRLDEVLDEVVGERTLLDALLLEDCAELVDTFAGTVYREGIRPAEATDDTAVDRGGVAGVRAGLVAGPGWYRAESADALRDVVDRAGVGATALIMASRDQGRTGHVLALHHTVEGVRWADPQRLSDARSHTSSEATPELLGQSIGIHFVLIDSYGQVVTIDHPGLGDVVASGTRPESTSTAAALIDAPTNHEFGYGAPELELHDVEVQDVGQEQGVELLRTADGLVRVKVDGARHYRGSDGRWYLDTQKMPAGVEIVERRGVLIPEIVARPWAMLRGERGQNAARIQRHMEEIRRVLRNAGNVALRDLFRGRDYVVANDARNWKITSWTHRFTTEDTLFQQITAGLPLHTILNALAGMSPHIRNGRPREMVRAGRDFATRVTAMQMGLPGATADDRADGTRADAGANIVRAIAHFDKDVSTTVGVLALAFIQAATIPLWWTISRGEGAIPKAYLTAASRLSLHDLRDKLPAPVKTWLYENRRAVRTAFASTLFAYLDPRPDKPADILGMYLDAEAGLPSDAPPNIGMVTVQRFLDQLLVGRENLSQAHVLDVADAIDVPGRSQKSPLVPVEFRQIGARHTNWEQHKADVETVTRVVRTADETATMLLDLAGDEHGRALVHALRTVVLAAPQAGPA</sequence>
<reference evidence="3" key="1">
    <citation type="journal article" date="2019" name="Int. J. Syst. Evol. Microbiol.">
        <title>The Global Catalogue of Microorganisms (GCM) 10K type strain sequencing project: providing services to taxonomists for standard genome sequencing and annotation.</title>
        <authorList>
            <consortium name="The Broad Institute Genomics Platform"/>
            <consortium name="The Broad Institute Genome Sequencing Center for Infectious Disease"/>
            <person name="Wu L."/>
            <person name="Ma J."/>
        </authorList>
    </citation>
    <scope>NUCLEOTIDE SEQUENCE [LARGE SCALE GENOMIC DNA]</scope>
    <source>
        <strain evidence="3">JCM 32148</strain>
    </source>
</reference>
<proteinExistence type="predicted"/>
<gene>
    <name evidence="2" type="ORF">ACFQZ8_13605</name>
</gene>
<feature type="non-terminal residue" evidence="2">
    <location>
        <position position="1"/>
    </location>
</feature>
<dbReference type="Proteomes" id="UP001597053">
    <property type="component" value="Unassembled WGS sequence"/>
</dbReference>
<protein>
    <submittedName>
        <fullName evidence="2">Uncharacterized protein</fullName>
    </submittedName>
</protein>
<evidence type="ECO:0000256" key="1">
    <source>
        <dbReference type="SAM" id="MobiDB-lite"/>
    </source>
</evidence>
<evidence type="ECO:0000313" key="3">
    <source>
        <dbReference type="Proteomes" id="UP001597053"/>
    </source>
</evidence>
<organism evidence="2 3">
    <name type="scientific">Micromonospora azadirachtae</name>
    <dbReference type="NCBI Taxonomy" id="1970735"/>
    <lineage>
        <taxon>Bacteria</taxon>
        <taxon>Bacillati</taxon>
        <taxon>Actinomycetota</taxon>
        <taxon>Actinomycetes</taxon>
        <taxon>Micromonosporales</taxon>
        <taxon>Micromonosporaceae</taxon>
        <taxon>Micromonospora</taxon>
    </lineage>
</organism>
<evidence type="ECO:0000313" key="2">
    <source>
        <dbReference type="EMBL" id="MFD0784938.1"/>
    </source>
</evidence>
<dbReference type="EMBL" id="JBHTHM010000608">
    <property type="protein sequence ID" value="MFD0784938.1"/>
    <property type="molecule type" value="Genomic_DNA"/>
</dbReference>
<comment type="caution">
    <text evidence="2">The sequence shown here is derived from an EMBL/GenBank/DDBJ whole genome shotgun (WGS) entry which is preliminary data.</text>
</comment>
<keyword evidence="3" id="KW-1185">Reference proteome</keyword>
<feature type="non-terminal residue" evidence="2">
    <location>
        <position position="757"/>
    </location>
</feature>
<name>A0ABW3A1Y1_9ACTN</name>
<accession>A0ABW3A1Y1</accession>
<feature type="region of interest" description="Disordered" evidence="1">
    <location>
        <begin position="74"/>
        <end position="119"/>
    </location>
</feature>